<protein>
    <submittedName>
        <fullName evidence="1">Uncharacterized protein</fullName>
    </submittedName>
</protein>
<reference evidence="1" key="1">
    <citation type="submission" date="2018-05" db="EMBL/GenBank/DDBJ databases">
        <authorList>
            <person name="Lanie J.A."/>
            <person name="Ng W.-L."/>
            <person name="Kazmierczak K.M."/>
            <person name="Andrzejewski T.M."/>
            <person name="Davidsen T.M."/>
            <person name="Wayne K.J."/>
            <person name="Tettelin H."/>
            <person name="Glass J.I."/>
            <person name="Rusch D."/>
            <person name="Podicherti R."/>
            <person name="Tsui H.-C.T."/>
            <person name="Winkler M.E."/>
        </authorList>
    </citation>
    <scope>NUCLEOTIDE SEQUENCE</scope>
</reference>
<evidence type="ECO:0000313" key="1">
    <source>
        <dbReference type="EMBL" id="SVE50606.1"/>
    </source>
</evidence>
<organism evidence="1">
    <name type="scientific">marine metagenome</name>
    <dbReference type="NCBI Taxonomy" id="408172"/>
    <lineage>
        <taxon>unclassified sequences</taxon>
        <taxon>metagenomes</taxon>
        <taxon>ecological metagenomes</taxon>
    </lineage>
</organism>
<feature type="non-terminal residue" evidence="1">
    <location>
        <position position="171"/>
    </location>
</feature>
<name>A0A383E1B7_9ZZZZ</name>
<sequence length="171" mass="19414">MKNYILLILIISFIYPRRDCLQQSELDRLGRLGGRPELQDSTLSPKGHFYIHYDTTAANDELQSGPPDLTDLNLNGVPDYIDEVGIIADSAMKVLVEVMKFQRAPFDADSIYDIYIMDFGDNTYGFNDFDGDDTADQNQEDGTSSYLRIDRDFIPHSEDVDISALDIMRIT</sequence>
<gene>
    <name evidence="1" type="ORF">METZ01_LOCUS503460</name>
</gene>
<proteinExistence type="predicted"/>
<dbReference type="EMBL" id="UINC01222018">
    <property type="protein sequence ID" value="SVE50606.1"/>
    <property type="molecule type" value="Genomic_DNA"/>
</dbReference>
<dbReference type="AlphaFoldDB" id="A0A383E1B7"/>
<accession>A0A383E1B7</accession>